<evidence type="ECO:0000256" key="2">
    <source>
        <dbReference type="SAM" id="SignalP"/>
    </source>
</evidence>
<dbReference type="InterPro" id="IPR011047">
    <property type="entry name" value="Quinoprotein_ADH-like_sf"/>
</dbReference>
<dbReference type="InterPro" id="IPR026444">
    <property type="entry name" value="Secre_tail"/>
</dbReference>
<evidence type="ECO:0000256" key="1">
    <source>
        <dbReference type="ARBA" id="ARBA00022729"/>
    </source>
</evidence>
<protein>
    <submittedName>
        <fullName evidence="4">T9SS type A sorting domain-containing protein</fullName>
    </submittedName>
</protein>
<dbReference type="PANTHER" id="PTHR42754:SF1">
    <property type="entry name" value="LIPOPROTEIN"/>
    <property type="match status" value="1"/>
</dbReference>
<feature type="signal peptide" evidence="2">
    <location>
        <begin position="1"/>
        <end position="17"/>
    </location>
</feature>
<accession>A0ABU9I439</accession>
<comment type="caution">
    <text evidence="4">The sequence shown here is derived from an EMBL/GenBank/DDBJ whole genome shotgun (WGS) entry which is preliminary data.</text>
</comment>
<feature type="chain" id="PRO_5046159866" evidence="2">
    <location>
        <begin position="18"/>
        <end position="465"/>
    </location>
</feature>
<feature type="domain" description="Secretion system C-terminal sorting" evidence="3">
    <location>
        <begin position="396"/>
        <end position="458"/>
    </location>
</feature>
<sequence>MKILFLFLFSIFMFSQSTPPSILWEQTYADEGLRGGTSLLRVNNNEFVLASGNSNNNSSTLIKLDTEGELIWEQNLISSLNYFGASNQNITRGQDNLYYTLANNCENSQQISIQQFDDNGSLLENWCLPIDYLFYYSCIISTNDGGLLISLQHTLTKLNAQKEIQWTVEVHPDNTFTNLLQTSDGHFLAVGSGYANRDETEENLLGSCYFVKIDTNGNILWEKNFGAVNAFSNQEYISTAIELPNGNYLLSCSTSGEVNNGNSCINVWMVTTDTNGNIVNNLTLTPNGTNGGTTYSKIILEPDGGYVVGVFSNCQSPESNIVYTFRLIKATANNTIAWDVSFTDGIIHDIERTSEGDYIAVGSDFNPSVFGSGSLKAMKIGWEPLSTPSFENSMSLYPNPAQDFITIKNNFSENQTVVIYNVAGQTIMKQEINQNENRLNIAQLANGIYFVHLPESKTTLKWIKG</sequence>
<keyword evidence="1 2" id="KW-0732">Signal</keyword>
<organism evidence="4 5">
    <name type="scientific">Flavobacterium helocola</name>
    <dbReference type="NCBI Taxonomy" id="3139139"/>
    <lineage>
        <taxon>Bacteria</taxon>
        <taxon>Pseudomonadati</taxon>
        <taxon>Bacteroidota</taxon>
        <taxon>Flavobacteriia</taxon>
        <taxon>Flavobacteriales</taxon>
        <taxon>Flavobacteriaceae</taxon>
        <taxon>Flavobacterium</taxon>
    </lineage>
</organism>
<dbReference type="PANTHER" id="PTHR42754">
    <property type="entry name" value="ENDOGLUCANASE"/>
    <property type="match status" value="1"/>
</dbReference>
<evidence type="ECO:0000259" key="3">
    <source>
        <dbReference type="Pfam" id="PF18962"/>
    </source>
</evidence>
<dbReference type="Pfam" id="PF18962">
    <property type="entry name" value="Por_Secre_tail"/>
    <property type="match status" value="1"/>
</dbReference>
<keyword evidence="5" id="KW-1185">Reference proteome</keyword>
<dbReference type="NCBIfam" id="TIGR04183">
    <property type="entry name" value="Por_Secre_tail"/>
    <property type="match status" value="1"/>
</dbReference>
<dbReference type="SUPFAM" id="SSF50998">
    <property type="entry name" value="Quinoprotein alcohol dehydrogenase-like"/>
    <property type="match status" value="1"/>
</dbReference>
<gene>
    <name evidence="4" type="ORF">AAEO58_03880</name>
</gene>
<dbReference type="EMBL" id="JBBYHT010000001">
    <property type="protein sequence ID" value="MEL1247174.1"/>
    <property type="molecule type" value="Genomic_DNA"/>
</dbReference>
<evidence type="ECO:0000313" key="4">
    <source>
        <dbReference type="EMBL" id="MEL1247174.1"/>
    </source>
</evidence>
<dbReference type="Proteomes" id="UP001393056">
    <property type="component" value="Unassembled WGS sequence"/>
</dbReference>
<evidence type="ECO:0000313" key="5">
    <source>
        <dbReference type="Proteomes" id="UP001393056"/>
    </source>
</evidence>
<dbReference type="RefSeq" id="WP_341682070.1">
    <property type="nucleotide sequence ID" value="NZ_JBBYHT010000001.1"/>
</dbReference>
<reference evidence="4 5" key="1">
    <citation type="submission" date="2024-04" db="EMBL/GenBank/DDBJ databases">
        <title>Flavobacterium sp. DGU41 16S ribosomal RNA gene Genome sequencing and assembly.</title>
        <authorList>
            <person name="Park S."/>
        </authorList>
    </citation>
    <scope>NUCLEOTIDE SEQUENCE [LARGE SCALE GENOMIC DNA]</scope>
    <source>
        <strain evidence="4 5">DGU41</strain>
    </source>
</reference>
<proteinExistence type="predicted"/>
<name>A0ABU9I439_9FLAO</name>